<evidence type="ECO:0000256" key="3">
    <source>
        <dbReference type="SAM" id="Phobius"/>
    </source>
</evidence>
<keyword evidence="2" id="KW-0178">Competence</keyword>
<gene>
    <name evidence="4" type="ORF">LQV63_02295</name>
</gene>
<feature type="transmembrane region" description="Helical" evidence="3">
    <location>
        <begin position="21"/>
        <end position="40"/>
    </location>
</feature>
<sequence>MMHIPSRIRNERGLTLLELMAALLITSVILGGALTFWWSLQTNSNMVTAAQMQETSVRWTSKQFHHLISEASLAALSSPQEIRLRVGKDYRAIIHHSSTEEWNVYSFSVPSASDLTDEEVMVKLADTSVTLKSHPDRYRYLYSLAHSMPAAPLIRIIQLPDGTSVNTAEFPAIAQAGSLLEAVLEFQSISRDSMGRPELTSGNANSRYTITAKLMKDR</sequence>
<evidence type="ECO:0000256" key="1">
    <source>
        <dbReference type="ARBA" id="ARBA00004241"/>
    </source>
</evidence>
<keyword evidence="3" id="KW-0472">Membrane</keyword>
<keyword evidence="3" id="KW-0812">Transmembrane</keyword>
<dbReference type="InterPro" id="IPR012902">
    <property type="entry name" value="N_methyl_site"/>
</dbReference>
<keyword evidence="5" id="KW-1185">Reference proteome</keyword>
<dbReference type="PROSITE" id="PS00409">
    <property type="entry name" value="PROKAR_NTER_METHYL"/>
    <property type="match status" value="1"/>
</dbReference>
<comment type="caution">
    <text evidence="4">The sequence shown here is derived from an EMBL/GenBank/DDBJ whole genome shotgun (WGS) entry which is preliminary data.</text>
</comment>
<accession>A0ABS8Y9P5</accession>
<proteinExistence type="predicted"/>
<reference evidence="4 5" key="1">
    <citation type="submission" date="2021-11" db="EMBL/GenBank/DDBJ databases">
        <title>Draft genome sequence of Paenibacillus profundus YoMME, a new Gram-positive bacteria with exoelectrogenic properties.</title>
        <authorList>
            <person name="Hubenova Y."/>
            <person name="Hubenova E."/>
            <person name="Manasiev Y."/>
            <person name="Peykov S."/>
            <person name="Mitov M."/>
        </authorList>
    </citation>
    <scope>NUCLEOTIDE SEQUENCE [LARGE SCALE GENOMIC DNA]</scope>
    <source>
        <strain evidence="4 5">YoMME</strain>
    </source>
</reference>
<comment type="subcellular location">
    <subcellularLocation>
        <location evidence="1">Cell surface</location>
    </subcellularLocation>
</comment>
<dbReference type="Pfam" id="PF07963">
    <property type="entry name" value="N_methyl"/>
    <property type="match status" value="1"/>
</dbReference>
<dbReference type="EMBL" id="JAJNBZ010000001">
    <property type="protein sequence ID" value="MCE5168151.1"/>
    <property type="molecule type" value="Genomic_DNA"/>
</dbReference>
<dbReference type="Proteomes" id="UP001199916">
    <property type="component" value="Unassembled WGS sequence"/>
</dbReference>
<dbReference type="RefSeq" id="WP_233695480.1">
    <property type="nucleotide sequence ID" value="NZ_JAJNBZ010000001.1"/>
</dbReference>
<organism evidence="4 5">
    <name type="scientific">Paenibacillus profundus</name>
    <dbReference type="NCBI Taxonomy" id="1173085"/>
    <lineage>
        <taxon>Bacteria</taxon>
        <taxon>Bacillati</taxon>
        <taxon>Bacillota</taxon>
        <taxon>Bacilli</taxon>
        <taxon>Bacillales</taxon>
        <taxon>Paenibacillaceae</taxon>
        <taxon>Paenibacillus</taxon>
    </lineage>
</organism>
<dbReference type="NCBIfam" id="TIGR02532">
    <property type="entry name" value="IV_pilin_GFxxxE"/>
    <property type="match status" value="1"/>
</dbReference>
<evidence type="ECO:0000256" key="2">
    <source>
        <dbReference type="ARBA" id="ARBA00023287"/>
    </source>
</evidence>
<evidence type="ECO:0000313" key="5">
    <source>
        <dbReference type="Proteomes" id="UP001199916"/>
    </source>
</evidence>
<keyword evidence="3" id="KW-1133">Transmembrane helix</keyword>
<evidence type="ECO:0000313" key="4">
    <source>
        <dbReference type="EMBL" id="MCE5168151.1"/>
    </source>
</evidence>
<protein>
    <submittedName>
        <fullName evidence="4">Prepilin-type N-terminal cleavage/methylation domain-containing protein</fullName>
    </submittedName>
</protein>
<name>A0ABS8Y9P5_9BACL</name>